<dbReference type="SUPFAM" id="SSF56112">
    <property type="entry name" value="Protein kinase-like (PK-like)"/>
    <property type="match status" value="1"/>
</dbReference>
<dbReference type="InterPro" id="IPR020635">
    <property type="entry name" value="Tyr_kinase_cat_dom"/>
</dbReference>
<organism evidence="4 11">
    <name type="scientific">Coffea arabica</name>
    <name type="common">Arabian coffee</name>
    <dbReference type="NCBI Taxonomy" id="13443"/>
    <lineage>
        <taxon>Eukaryota</taxon>
        <taxon>Viridiplantae</taxon>
        <taxon>Streptophyta</taxon>
        <taxon>Embryophyta</taxon>
        <taxon>Tracheophyta</taxon>
        <taxon>Spermatophyta</taxon>
        <taxon>Magnoliopsida</taxon>
        <taxon>eudicotyledons</taxon>
        <taxon>Gunneridae</taxon>
        <taxon>Pentapetalae</taxon>
        <taxon>asterids</taxon>
        <taxon>lamiids</taxon>
        <taxon>Gentianales</taxon>
        <taxon>Rubiaceae</taxon>
        <taxon>Ixoroideae</taxon>
        <taxon>Gardenieae complex</taxon>
        <taxon>Bertiereae - Coffeeae clade</taxon>
        <taxon>Coffeeae</taxon>
        <taxon>Coffea</taxon>
    </lineage>
</organism>
<keyword evidence="2" id="KW-1003">Cell membrane</keyword>
<dbReference type="RefSeq" id="XP_071936315.1">
    <property type="nucleotide sequence ID" value="XM_072080214.1"/>
</dbReference>
<evidence type="ECO:0000256" key="1">
    <source>
        <dbReference type="ARBA" id="ARBA00004236"/>
    </source>
</evidence>
<evidence type="ECO:0000256" key="2">
    <source>
        <dbReference type="ARBA" id="ARBA00022475"/>
    </source>
</evidence>
<proteinExistence type="predicted"/>
<accession>A0ABM4WX00</accession>
<evidence type="ECO:0000313" key="12">
    <source>
        <dbReference type="RefSeq" id="XP_071936320.1"/>
    </source>
</evidence>
<evidence type="ECO:0000313" key="8">
    <source>
        <dbReference type="RefSeq" id="XP_071936316.1"/>
    </source>
</evidence>
<evidence type="ECO:0000313" key="4">
    <source>
        <dbReference type="Proteomes" id="UP001652660"/>
    </source>
</evidence>
<comment type="subcellular location">
    <subcellularLocation>
        <location evidence="1">Cell membrane</location>
    </subcellularLocation>
</comment>
<evidence type="ECO:0000259" key="3">
    <source>
        <dbReference type="PROSITE" id="PS50011"/>
    </source>
</evidence>
<sequence>MTEMAEAGKSDLLELTNEQLNHYTAGFSEENFLGQTMFGMLFRGKIINVPEVGQTKEVIVKIWKNQKSLYIDGIDKCSRLKDEVRVLQQPRMRSHPNLVNLIGYSDQEEPLGVVYDLNPRDILQNLLVQDDFGWLQRIKVALGFARLLEFLTDNGAEYLVRKIDATQVMIDQDYNPLLFEFVPLSDGVVSDMSTLWKRRLRGAVLRQSSNAGSETCLDCDVYGYGVILLSLIAKRVADKERPGETSVDLWAREAYMPKKSFFSRKPQGSLVNATFENDPNFDERDGPKITDLAMRCIQWDKRPNMKEVVQCLEGLHVAKDHSEALAFNS</sequence>
<dbReference type="PROSITE" id="PS50011">
    <property type="entry name" value="PROTEIN_KINASE_DOM"/>
    <property type="match status" value="1"/>
</dbReference>
<dbReference type="InterPro" id="IPR011009">
    <property type="entry name" value="Kinase-like_dom_sf"/>
</dbReference>
<evidence type="ECO:0000313" key="10">
    <source>
        <dbReference type="RefSeq" id="XP_071936318.1"/>
    </source>
</evidence>
<protein>
    <submittedName>
        <fullName evidence="5 6">Probable serine/threonine-protein kinase PBL10</fullName>
    </submittedName>
</protein>
<dbReference type="RefSeq" id="XP_071936321.1">
    <property type="nucleotide sequence ID" value="XM_072080220.1"/>
</dbReference>
<dbReference type="RefSeq" id="XP_071936320.1">
    <property type="nucleotide sequence ID" value="XM_072080219.1"/>
</dbReference>
<dbReference type="PANTHER" id="PTHR45621">
    <property type="entry name" value="OS01G0588500 PROTEIN-RELATED"/>
    <property type="match status" value="1"/>
</dbReference>
<dbReference type="Pfam" id="PF07714">
    <property type="entry name" value="PK_Tyr_Ser-Thr"/>
    <property type="match status" value="1"/>
</dbReference>
<keyword evidence="5 6" id="KW-0418">Kinase</keyword>
<evidence type="ECO:0000313" key="5">
    <source>
        <dbReference type="RefSeq" id="XP_071936313.1"/>
    </source>
</evidence>
<evidence type="ECO:0000313" key="6">
    <source>
        <dbReference type="RefSeq" id="XP_071936314.1"/>
    </source>
</evidence>
<gene>
    <name evidence="5 6 7 8 9 10 11 12 13 14" type="primary">LOC140036950</name>
</gene>
<evidence type="ECO:0000313" key="13">
    <source>
        <dbReference type="RefSeq" id="XP_071936321.1"/>
    </source>
</evidence>
<dbReference type="InterPro" id="IPR000719">
    <property type="entry name" value="Prot_kinase_dom"/>
</dbReference>
<dbReference type="RefSeq" id="XP_071936316.1">
    <property type="nucleotide sequence ID" value="XM_072080215.1"/>
</dbReference>
<keyword evidence="2" id="KW-0472">Membrane</keyword>
<dbReference type="RefSeq" id="XP_071936317.1">
    <property type="nucleotide sequence ID" value="XM_072080216.1"/>
</dbReference>
<evidence type="ECO:0000313" key="7">
    <source>
        <dbReference type="RefSeq" id="XP_071936315.1"/>
    </source>
</evidence>
<dbReference type="GO" id="GO:0016301">
    <property type="term" value="F:kinase activity"/>
    <property type="evidence" value="ECO:0007669"/>
    <property type="project" value="UniProtKB-KW"/>
</dbReference>
<dbReference type="RefSeq" id="XP_071936313.1">
    <property type="nucleotide sequence ID" value="XM_072080212.1"/>
</dbReference>
<reference evidence="5 6" key="1">
    <citation type="submission" date="2025-05" db="UniProtKB">
        <authorList>
            <consortium name="RefSeq"/>
        </authorList>
    </citation>
    <scope>IDENTIFICATION</scope>
    <source>
        <tissue evidence="5 6">Leaves</tissue>
    </source>
</reference>
<dbReference type="RefSeq" id="XP_071936319.1">
    <property type="nucleotide sequence ID" value="XM_072080218.1"/>
</dbReference>
<keyword evidence="4" id="KW-1185">Reference proteome</keyword>
<name>A0ABM4WX00_COFAR</name>
<dbReference type="RefSeq" id="XP_071936318.1">
    <property type="nucleotide sequence ID" value="XM_072080217.1"/>
</dbReference>
<evidence type="ECO:0000313" key="11">
    <source>
        <dbReference type="RefSeq" id="XP_071936319.1"/>
    </source>
</evidence>
<dbReference type="Gene3D" id="1.10.510.10">
    <property type="entry name" value="Transferase(Phosphotransferase) domain 1"/>
    <property type="match status" value="1"/>
</dbReference>
<dbReference type="GeneID" id="140036950"/>
<dbReference type="InterPro" id="IPR050823">
    <property type="entry name" value="Plant_Ser_Thr_Prot_Kinase"/>
</dbReference>
<keyword evidence="5 6" id="KW-0808">Transferase</keyword>
<dbReference type="SMART" id="SM00219">
    <property type="entry name" value="TyrKc"/>
    <property type="match status" value="1"/>
</dbReference>
<dbReference type="InterPro" id="IPR001245">
    <property type="entry name" value="Ser-Thr/Tyr_kinase_cat_dom"/>
</dbReference>
<evidence type="ECO:0000313" key="9">
    <source>
        <dbReference type="RefSeq" id="XP_071936317.1"/>
    </source>
</evidence>
<evidence type="ECO:0000313" key="14">
    <source>
        <dbReference type="RefSeq" id="XP_071936322.1"/>
    </source>
</evidence>
<dbReference type="RefSeq" id="XP_071936314.1">
    <property type="nucleotide sequence ID" value="XM_072080213.1"/>
</dbReference>
<feature type="domain" description="Protein kinase" evidence="3">
    <location>
        <begin position="27"/>
        <end position="315"/>
    </location>
</feature>
<dbReference type="Gene3D" id="3.30.200.20">
    <property type="entry name" value="Phosphorylase Kinase, domain 1"/>
    <property type="match status" value="1"/>
</dbReference>
<dbReference type="Proteomes" id="UP001652660">
    <property type="component" value="Chromosome 2e"/>
</dbReference>
<dbReference type="RefSeq" id="XP_071936322.1">
    <property type="nucleotide sequence ID" value="XM_072080221.1"/>
</dbReference>